<dbReference type="EMBL" id="JBHTIS010002645">
    <property type="protein sequence ID" value="MFD1050153.1"/>
    <property type="molecule type" value="Genomic_DNA"/>
</dbReference>
<organism evidence="1 2">
    <name type="scientific">Kibdelosporangium lantanae</name>
    <dbReference type="NCBI Taxonomy" id="1497396"/>
    <lineage>
        <taxon>Bacteria</taxon>
        <taxon>Bacillati</taxon>
        <taxon>Actinomycetota</taxon>
        <taxon>Actinomycetes</taxon>
        <taxon>Pseudonocardiales</taxon>
        <taxon>Pseudonocardiaceae</taxon>
        <taxon>Kibdelosporangium</taxon>
    </lineage>
</organism>
<reference evidence="2" key="1">
    <citation type="journal article" date="2019" name="Int. J. Syst. Evol. Microbiol.">
        <title>The Global Catalogue of Microorganisms (GCM) 10K type strain sequencing project: providing services to taxonomists for standard genome sequencing and annotation.</title>
        <authorList>
            <consortium name="The Broad Institute Genomics Platform"/>
            <consortium name="The Broad Institute Genome Sequencing Center for Infectious Disease"/>
            <person name="Wu L."/>
            <person name="Ma J."/>
        </authorList>
    </citation>
    <scope>NUCLEOTIDE SEQUENCE [LARGE SCALE GENOMIC DNA]</scope>
    <source>
        <strain evidence="2">JCM 31486</strain>
    </source>
</reference>
<comment type="caution">
    <text evidence="1">The sequence shown here is derived from an EMBL/GenBank/DDBJ whole genome shotgun (WGS) entry which is preliminary data.</text>
</comment>
<accession>A0ABW3MHD1</accession>
<name>A0ABW3MHD1_9PSEU</name>
<evidence type="ECO:0000313" key="2">
    <source>
        <dbReference type="Proteomes" id="UP001597045"/>
    </source>
</evidence>
<proteinExistence type="predicted"/>
<sequence>MTRLLVVQPDDSDPPAALGVWLTSAGAELHVVRPFAEPLVRGGRLERARPRLRVGDRFRIPWGDSTIHCGRLGKIVGRHRPGSWMRTR</sequence>
<dbReference type="Proteomes" id="UP001597045">
    <property type="component" value="Unassembled WGS sequence"/>
</dbReference>
<protein>
    <submittedName>
        <fullName evidence="1">Uncharacterized protein</fullName>
    </submittedName>
</protein>
<gene>
    <name evidence="1" type="ORF">ACFQ1S_33835</name>
</gene>
<evidence type="ECO:0000313" key="1">
    <source>
        <dbReference type="EMBL" id="MFD1050153.1"/>
    </source>
</evidence>
<keyword evidence="2" id="KW-1185">Reference proteome</keyword>